<dbReference type="AlphaFoldDB" id="A0A444XKE3"/>
<keyword evidence="2" id="KW-1185">Reference proteome</keyword>
<evidence type="ECO:0000313" key="2">
    <source>
        <dbReference type="Proteomes" id="UP000289738"/>
    </source>
</evidence>
<reference evidence="1 2" key="1">
    <citation type="submission" date="2019-01" db="EMBL/GenBank/DDBJ databases">
        <title>Sequencing of cultivated peanut Arachis hypogaea provides insights into genome evolution and oil improvement.</title>
        <authorList>
            <person name="Chen X."/>
        </authorList>
    </citation>
    <scope>NUCLEOTIDE SEQUENCE [LARGE SCALE GENOMIC DNA]</scope>
    <source>
        <strain evidence="2">cv. Fuhuasheng</strain>
        <tissue evidence="1">Leaves</tissue>
    </source>
</reference>
<dbReference type="EMBL" id="SDMP01000019">
    <property type="protein sequence ID" value="RYQ90122.1"/>
    <property type="molecule type" value="Genomic_DNA"/>
</dbReference>
<sequence>MFELIFFVQRRISTACAGETGLLREIMFNDEGLNDRVNDDRKNEELDDEFDDFLGSKPDLELQGVDPKRGWGFRGVHKVSDGSHCLIVYDFYLLL</sequence>
<evidence type="ECO:0000313" key="1">
    <source>
        <dbReference type="EMBL" id="RYQ90122.1"/>
    </source>
</evidence>
<protein>
    <submittedName>
        <fullName evidence="1">Uncharacterized protein</fullName>
    </submittedName>
</protein>
<organism evidence="1 2">
    <name type="scientific">Arachis hypogaea</name>
    <name type="common">Peanut</name>
    <dbReference type="NCBI Taxonomy" id="3818"/>
    <lineage>
        <taxon>Eukaryota</taxon>
        <taxon>Viridiplantae</taxon>
        <taxon>Streptophyta</taxon>
        <taxon>Embryophyta</taxon>
        <taxon>Tracheophyta</taxon>
        <taxon>Spermatophyta</taxon>
        <taxon>Magnoliopsida</taxon>
        <taxon>eudicotyledons</taxon>
        <taxon>Gunneridae</taxon>
        <taxon>Pentapetalae</taxon>
        <taxon>rosids</taxon>
        <taxon>fabids</taxon>
        <taxon>Fabales</taxon>
        <taxon>Fabaceae</taxon>
        <taxon>Papilionoideae</taxon>
        <taxon>50 kb inversion clade</taxon>
        <taxon>dalbergioids sensu lato</taxon>
        <taxon>Dalbergieae</taxon>
        <taxon>Pterocarpus clade</taxon>
        <taxon>Arachis</taxon>
    </lineage>
</organism>
<proteinExistence type="predicted"/>
<name>A0A444XKE3_ARAHY</name>
<gene>
    <name evidence="1" type="ORF">Ahy_B09g096389</name>
</gene>
<comment type="caution">
    <text evidence="1">The sequence shown here is derived from an EMBL/GenBank/DDBJ whole genome shotgun (WGS) entry which is preliminary data.</text>
</comment>
<accession>A0A444XKE3</accession>
<dbReference type="Proteomes" id="UP000289738">
    <property type="component" value="Chromosome B09"/>
</dbReference>